<dbReference type="Pfam" id="PF07309">
    <property type="entry name" value="FlaF"/>
    <property type="match status" value="1"/>
</dbReference>
<dbReference type="RefSeq" id="WP_128487338.1">
    <property type="nucleotide sequence ID" value="NZ_JBHLXB010000088.1"/>
</dbReference>
<gene>
    <name evidence="1" type="ORF">EP867_06235</name>
</gene>
<dbReference type="AlphaFoldDB" id="A0A444ME23"/>
<reference evidence="1 2" key="1">
    <citation type="journal article" date="2015" name="Int. J. Syst. Evol. Microbiol.">
        <title>Gemmobacter intermedius sp. nov., isolated from a white stork (Ciconia ciconia).</title>
        <authorList>
            <person name="Kampfer P."/>
            <person name="Jerzak L."/>
            <person name="Wilharm G."/>
            <person name="Golke J."/>
            <person name="Busse H.J."/>
            <person name="Glaeser S.P."/>
        </authorList>
    </citation>
    <scope>NUCLEOTIDE SEQUENCE [LARGE SCALE GENOMIC DNA]</scope>
    <source>
        <strain evidence="1 2">119/4</strain>
    </source>
</reference>
<dbReference type="EMBL" id="SBLC01000006">
    <property type="protein sequence ID" value="RWY43075.1"/>
    <property type="molecule type" value="Genomic_DNA"/>
</dbReference>
<proteinExistence type="predicted"/>
<evidence type="ECO:0000313" key="1">
    <source>
        <dbReference type="EMBL" id="RWY43075.1"/>
    </source>
</evidence>
<evidence type="ECO:0000313" key="2">
    <source>
        <dbReference type="Proteomes" id="UP000287168"/>
    </source>
</evidence>
<dbReference type="Proteomes" id="UP000287168">
    <property type="component" value="Unassembled WGS sequence"/>
</dbReference>
<keyword evidence="2" id="KW-1185">Reference proteome</keyword>
<name>A0A444ME23_9RHOB</name>
<dbReference type="InterPro" id="IPR010845">
    <property type="entry name" value="FlaF"/>
</dbReference>
<sequence length="131" mass="14257">MSVSAYKRVQRDLESPRSVERRIFNRITADLETWGAAYDRAESKADRLSALKGSLQLALVDNTRLWSLLRRDLSQPENALPPELRAAIISISYTVDRITADLMSGAGTVAALVGINRPFIDGLAGISGAEG</sequence>
<accession>A0A444ME23</accession>
<organism evidence="1 2">
    <name type="scientific">Falsigemmobacter intermedius</name>
    <dbReference type="NCBI Taxonomy" id="1553448"/>
    <lineage>
        <taxon>Bacteria</taxon>
        <taxon>Pseudomonadati</taxon>
        <taxon>Pseudomonadota</taxon>
        <taxon>Alphaproteobacteria</taxon>
        <taxon>Rhodobacterales</taxon>
        <taxon>Paracoccaceae</taxon>
        <taxon>Falsigemmobacter</taxon>
    </lineage>
</organism>
<comment type="caution">
    <text evidence="1">The sequence shown here is derived from an EMBL/GenBank/DDBJ whole genome shotgun (WGS) entry which is preliminary data.</text>
</comment>
<dbReference type="GO" id="GO:0044781">
    <property type="term" value="P:bacterial-type flagellum organization"/>
    <property type="evidence" value="ECO:0007669"/>
    <property type="project" value="InterPro"/>
</dbReference>
<dbReference type="OrthoDB" id="9808944at2"/>
<protein>
    <submittedName>
        <fullName evidence="1">FlaF protein</fullName>
    </submittedName>
</protein>